<evidence type="ECO:0000256" key="3">
    <source>
        <dbReference type="ARBA" id="ARBA00022838"/>
    </source>
</evidence>
<comment type="caution">
    <text evidence="9">The sequence shown here is derived from an EMBL/GenBank/DDBJ whole genome shotgun (WGS) entry which is preliminary data.</text>
</comment>
<evidence type="ECO:0000259" key="8">
    <source>
        <dbReference type="PROSITE" id="PS51489"/>
    </source>
</evidence>
<keyword evidence="4" id="KW-0137">Centromere</keyword>
<keyword evidence="5" id="KW-0067">ATP-binding</keyword>
<keyword evidence="10" id="KW-1185">Reference proteome</keyword>
<evidence type="ECO:0000256" key="2">
    <source>
        <dbReference type="ARBA" id="ARBA00022454"/>
    </source>
</evidence>
<name>A0ABQ6MAA2_9STRA</name>
<feature type="region of interest" description="Disordered" evidence="6">
    <location>
        <begin position="492"/>
        <end position="516"/>
    </location>
</feature>
<feature type="region of interest" description="Disordered" evidence="6">
    <location>
        <begin position="201"/>
        <end position="268"/>
    </location>
</feature>
<keyword evidence="3" id="KW-0995">Kinetochore</keyword>
<dbReference type="PROSITE" id="PS50011">
    <property type="entry name" value="PROTEIN_KINASE_DOM"/>
    <property type="match status" value="1"/>
</dbReference>
<feature type="region of interest" description="Disordered" evidence="6">
    <location>
        <begin position="377"/>
        <end position="450"/>
    </location>
</feature>
<dbReference type="Gene3D" id="1.25.40.430">
    <property type="match status" value="1"/>
</dbReference>
<feature type="region of interest" description="Disordered" evidence="6">
    <location>
        <begin position="642"/>
        <end position="673"/>
    </location>
</feature>
<sequence length="1176" mass="125680">MEWDLCKENAAPSVSGRNAAKLSSALSASTSKPSAAASQLASRAAAFEAATSPASLSALPDPLVPFLSHVNFLTESAPADTGSLFLALEKATRTFLAPEAPGGAGRYLSDPRYVRLCIMYCDKTSSPLAVFKFLHDRGVGRALSLFWIAWAWVAEKGEDYKLAEKIFKKATEEGSGVEPRKVLESRYKQFVRRMSRHWLKKAEEEERNAEDPDLAEAEASRPALSGMSLAASSTSSRQRSRASQQQQQQRRSLSAPASADPNANPAPFFEIFDDAAVPASNDDSFFAPTQDPDTSLSVFATEADRVKENTGQATKWNDPLAASSHAPGTAMDSLFSIAAAPQSEPAEPAFAVFEDPVVAGTAAPSLRSTDASASASASAHASAPAAPSLKARGKEDAATADLLAKDPLRYLEKPEKEEKDKKRRSRKEKEAAPAVEKPPAPEMASEKGPKCGFSKRLVAKDKSGVERCFEEGRAANGKFNLVDPADCFGYGGAEDEGDVGDGDSDEDDVEMDMGTSTGSAAAPLAIYESPASNDLTPSGNATPRRIFGPDQAGLEEPAERASHVKQKHSRSISAPIWMNDLSFEDGTNFNSATKNPHLPPANNSVEAPPSPVEEGVEEDEDQTINTKLAMADLGIMFGGAPSAAAADDSPAAPRPLFSTADPTPPPAAATSVNGDDTACLDVVADLHKASGRAPLNTSVSVKLTNADILRQSMVKGEGEEEEGGAGGEESEDDIYGTGGPSFEVYCEEPASEPCTPGFAIFTDDAAAQDGREEEAGFQIFQDASTPANFGAGGGGEVSVIKATLDNTMIGNVSMSGGALDYDGEWKRQIKLSVKAALQPAGRRATATVIDLRRETIPRMHARDTAELGHQSFYIKRELGRGTYGVVYLVEDTETKQILAMKVQKPIGSLAHEFLILNTLKTRLGKAFADQYLSIPTSLGIFSDGGCKLMAIEGNDEDKFIGMNLVDIVNVFQKAGEPIPELVAAHYTAKILHIMSKVHGQGRVLHCDIKPDNWIIGPEVVEGECIQGAGLKLIDFGKALDLDVVGEGGGVRFAGDAAGEDMQCPNMLDGKSWKEDADWFGLCATSHVLLFGAHLEVSKDVRGRWRCNKSIRRYWQGDLWNKFFDELLNEGGAEGAAIDFDGLLEGFRDFVGGRSKELKALLRHQMLLVKDSTLKKK</sequence>
<feature type="region of interest" description="Disordered" evidence="6">
    <location>
        <begin position="530"/>
        <end position="568"/>
    </location>
</feature>
<keyword evidence="2" id="KW-0158">Chromosome</keyword>
<dbReference type="PROSITE" id="PS51489">
    <property type="entry name" value="BUB1_N"/>
    <property type="match status" value="1"/>
</dbReference>
<feature type="domain" description="BUB1 N-terminal" evidence="8">
    <location>
        <begin position="47"/>
        <end position="212"/>
    </location>
</feature>
<feature type="compositionally biased region" description="Low complexity" evidence="6">
    <location>
        <begin position="377"/>
        <end position="388"/>
    </location>
</feature>
<dbReference type="SMART" id="SM00220">
    <property type="entry name" value="S_TKc"/>
    <property type="match status" value="1"/>
</dbReference>
<comment type="subcellular location">
    <subcellularLocation>
        <location evidence="1">Chromosome</location>
        <location evidence="1">Centromere</location>
        <location evidence="1">Kinetochore</location>
    </subcellularLocation>
</comment>
<evidence type="ECO:0000313" key="10">
    <source>
        <dbReference type="Proteomes" id="UP001165060"/>
    </source>
</evidence>
<dbReference type="PANTHER" id="PTHR14030:SF4">
    <property type="entry name" value="BUB1 KINASE, ISOFORM A-RELATED"/>
    <property type="match status" value="1"/>
</dbReference>
<gene>
    <name evidence="9" type="ORF">TeGR_g2925</name>
</gene>
<dbReference type="InterPro" id="IPR011009">
    <property type="entry name" value="Kinase-like_dom_sf"/>
</dbReference>
<dbReference type="InterPro" id="IPR015661">
    <property type="entry name" value="Bub1/Mad3"/>
</dbReference>
<accession>A0ABQ6MAA2</accession>
<feature type="compositionally biased region" description="Low complexity" evidence="6">
    <location>
        <begin position="642"/>
        <end position="651"/>
    </location>
</feature>
<feature type="compositionally biased region" description="Basic and acidic residues" evidence="6">
    <location>
        <begin position="392"/>
        <end position="420"/>
    </location>
</feature>
<feature type="compositionally biased region" description="Low complexity" evidence="6">
    <location>
        <begin position="223"/>
        <end position="267"/>
    </location>
</feature>
<evidence type="ECO:0000313" key="9">
    <source>
        <dbReference type="EMBL" id="GMI22540.1"/>
    </source>
</evidence>
<proteinExistence type="predicted"/>
<feature type="compositionally biased region" description="Polar residues" evidence="6">
    <location>
        <begin position="530"/>
        <end position="541"/>
    </location>
</feature>
<feature type="domain" description="Protein kinase" evidence="7">
    <location>
        <begin position="872"/>
        <end position="1166"/>
    </location>
</feature>
<feature type="compositionally biased region" description="Acidic residues" evidence="6">
    <location>
        <begin position="718"/>
        <end position="734"/>
    </location>
</feature>
<organism evidence="9 10">
    <name type="scientific">Tetraparma gracilis</name>
    <dbReference type="NCBI Taxonomy" id="2962635"/>
    <lineage>
        <taxon>Eukaryota</taxon>
        <taxon>Sar</taxon>
        <taxon>Stramenopiles</taxon>
        <taxon>Ochrophyta</taxon>
        <taxon>Bolidophyceae</taxon>
        <taxon>Parmales</taxon>
        <taxon>Triparmaceae</taxon>
        <taxon>Tetraparma</taxon>
    </lineage>
</organism>
<feature type="compositionally biased region" description="Acidic residues" evidence="6">
    <location>
        <begin position="493"/>
        <end position="511"/>
    </location>
</feature>
<protein>
    <recommendedName>
        <fullName evidence="11">Protein kinase domain-containing protein</fullName>
    </recommendedName>
</protein>
<feature type="region of interest" description="Disordered" evidence="6">
    <location>
        <begin position="712"/>
        <end position="739"/>
    </location>
</feature>
<feature type="region of interest" description="Disordered" evidence="6">
    <location>
        <begin position="588"/>
        <end position="619"/>
    </location>
</feature>
<evidence type="ECO:0000256" key="4">
    <source>
        <dbReference type="ARBA" id="ARBA00023328"/>
    </source>
</evidence>
<evidence type="ECO:0000256" key="1">
    <source>
        <dbReference type="ARBA" id="ARBA00004629"/>
    </source>
</evidence>
<dbReference type="EMBL" id="BRYB01000092">
    <property type="protein sequence ID" value="GMI22540.1"/>
    <property type="molecule type" value="Genomic_DNA"/>
</dbReference>
<dbReference type="InterPro" id="IPR013212">
    <property type="entry name" value="Mad3/Bub1_I"/>
</dbReference>
<keyword evidence="5" id="KW-0547">Nucleotide-binding</keyword>
<dbReference type="PANTHER" id="PTHR14030">
    <property type="entry name" value="MITOTIC CHECKPOINT SERINE/THREONINE-PROTEIN KINASE BUB1"/>
    <property type="match status" value="1"/>
</dbReference>
<dbReference type="SMART" id="SM00777">
    <property type="entry name" value="Mad3_BUB1_I"/>
    <property type="match status" value="1"/>
</dbReference>
<feature type="binding site" evidence="5">
    <location>
        <position position="901"/>
    </location>
    <ligand>
        <name>ATP</name>
        <dbReference type="ChEBI" id="CHEBI:30616"/>
    </ligand>
</feature>
<dbReference type="InterPro" id="IPR000719">
    <property type="entry name" value="Prot_kinase_dom"/>
</dbReference>
<evidence type="ECO:0008006" key="11">
    <source>
        <dbReference type="Google" id="ProtNLM"/>
    </source>
</evidence>
<evidence type="ECO:0000259" key="7">
    <source>
        <dbReference type="PROSITE" id="PS50011"/>
    </source>
</evidence>
<reference evidence="9 10" key="1">
    <citation type="journal article" date="2023" name="Commun. Biol.">
        <title>Genome analysis of Parmales, the sister group of diatoms, reveals the evolutionary specialization of diatoms from phago-mixotrophs to photoautotrophs.</title>
        <authorList>
            <person name="Ban H."/>
            <person name="Sato S."/>
            <person name="Yoshikawa S."/>
            <person name="Yamada K."/>
            <person name="Nakamura Y."/>
            <person name="Ichinomiya M."/>
            <person name="Sato N."/>
            <person name="Blanc-Mathieu R."/>
            <person name="Endo H."/>
            <person name="Kuwata A."/>
            <person name="Ogata H."/>
        </authorList>
    </citation>
    <scope>NUCLEOTIDE SEQUENCE [LARGE SCALE GENOMIC DNA]</scope>
</reference>
<dbReference type="SUPFAM" id="SSF56112">
    <property type="entry name" value="Protein kinase-like (PK-like)"/>
    <property type="match status" value="1"/>
</dbReference>
<feature type="compositionally biased region" description="Acidic residues" evidence="6">
    <location>
        <begin position="205"/>
        <end position="216"/>
    </location>
</feature>
<dbReference type="PROSITE" id="PS00107">
    <property type="entry name" value="PROTEIN_KINASE_ATP"/>
    <property type="match status" value="1"/>
</dbReference>
<dbReference type="InterPro" id="IPR017441">
    <property type="entry name" value="Protein_kinase_ATP_BS"/>
</dbReference>
<dbReference type="Proteomes" id="UP001165060">
    <property type="component" value="Unassembled WGS sequence"/>
</dbReference>
<dbReference type="Gene3D" id="1.10.510.10">
    <property type="entry name" value="Transferase(Phosphotransferase) domain 1"/>
    <property type="match status" value="1"/>
</dbReference>
<evidence type="ECO:0000256" key="5">
    <source>
        <dbReference type="PROSITE-ProRule" id="PRU10141"/>
    </source>
</evidence>
<evidence type="ECO:0000256" key="6">
    <source>
        <dbReference type="SAM" id="MobiDB-lite"/>
    </source>
</evidence>
<dbReference type="Pfam" id="PF00069">
    <property type="entry name" value="Pkinase"/>
    <property type="match status" value="1"/>
</dbReference>
<dbReference type="Pfam" id="PF08311">
    <property type="entry name" value="Mad3_BUB1_I"/>
    <property type="match status" value="1"/>
</dbReference>